<dbReference type="GO" id="GO:0005576">
    <property type="term" value="C:extracellular region"/>
    <property type="evidence" value="ECO:0007669"/>
    <property type="project" value="UniProtKB-ARBA"/>
</dbReference>
<keyword evidence="8" id="KW-0732">Signal</keyword>
<evidence type="ECO:0000313" key="11">
    <source>
        <dbReference type="Proteomes" id="UP000694545"/>
    </source>
</evidence>
<comment type="similarity">
    <text evidence="6">Belongs to the peptidase S1 family. CLIP subfamily.</text>
</comment>
<evidence type="ECO:0000256" key="5">
    <source>
        <dbReference type="ARBA" id="ARBA00023157"/>
    </source>
</evidence>
<dbReference type="Proteomes" id="UP000694545">
    <property type="component" value="Unplaced"/>
</dbReference>
<keyword evidence="4 7" id="KW-0720">Serine protease</keyword>
<dbReference type="InterPro" id="IPR001254">
    <property type="entry name" value="Trypsin_dom"/>
</dbReference>
<evidence type="ECO:0000313" key="10">
    <source>
        <dbReference type="Ensembl" id="ENSVKKP00000002809.1"/>
    </source>
</evidence>
<dbReference type="SUPFAM" id="SSF50494">
    <property type="entry name" value="Trypsin-like serine proteases"/>
    <property type="match status" value="1"/>
</dbReference>
<dbReference type="PANTHER" id="PTHR24271:SF69">
    <property type="entry name" value="GRANZYME A"/>
    <property type="match status" value="1"/>
</dbReference>
<organism evidence="10 11">
    <name type="scientific">Varanus komodoensis</name>
    <name type="common">Komodo dragon</name>
    <dbReference type="NCBI Taxonomy" id="61221"/>
    <lineage>
        <taxon>Eukaryota</taxon>
        <taxon>Metazoa</taxon>
        <taxon>Chordata</taxon>
        <taxon>Craniata</taxon>
        <taxon>Vertebrata</taxon>
        <taxon>Euteleostomi</taxon>
        <taxon>Lepidosauria</taxon>
        <taxon>Squamata</taxon>
        <taxon>Bifurcata</taxon>
        <taxon>Unidentata</taxon>
        <taxon>Episquamata</taxon>
        <taxon>Toxicofera</taxon>
        <taxon>Anguimorpha</taxon>
        <taxon>Paleoanguimorpha</taxon>
        <taxon>Varanoidea</taxon>
        <taxon>Varanidae</taxon>
        <taxon>Varanus</taxon>
    </lineage>
</organism>
<dbReference type="PROSITE" id="PS50240">
    <property type="entry name" value="TRYPSIN_DOM"/>
    <property type="match status" value="1"/>
</dbReference>
<evidence type="ECO:0000259" key="9">
    <source>
        <dbReference type="PROSITE" id="PS50240"/>
    </source>
</evidence>
<dbReference type="CDD" id="cd00190">
    <property type="entry name" value="Tryp_SPc"/>
    <property type="match status" value="1"/>
</dbReference>
<dbReference type="PRINTS" id="PR00722">
    <property type="entry name" value="CHYMOTRYPSIN"/>
</dbReference>
<dbReference type="InterPro" id="IPR033116">
    <property type="entry name" value="TRYPSIN_SER"/>
</dbReference>
<reference evidence="10" key="1">
    <citation type="submission" date="2025-08" db="UniProtKB">
        <authorList>
            <consortium name="Ensembl"/>
        </authorList>
    </citation>
    <scope>IDENTIFICATION</scope>
</reference>
<keyword evidence="2 7" id="KW-0645">Protease</keyword>
<dbReference type="Ensembl" id="ENSVKKT00000002885.1">
    <property type="protein sequence ID" value="ENSVKKP00000002809.1"/>
    <property type="gene ID" value="ENSVKKG00000002207.1"/>
</dbReference>
<sequence>LLFLFCFLMAFSTGQSAGETTDEKEEIFPASRPFMVALFRKKHLFCGGTLIKKDWVLTAAHCFPNEYTRVILGAYSRTKKEDGKHKANISKTFSYPGFNPRIFENDIMLLQIHTKGHIHEPTNTIPLSKKSDDIKEGTQCLIAGWGTINKRKGSDKLREVNVTVMNRDMCNNKKHYNSVPHVTMNMVCAGEKKTGKDMCWGDSGSPLICNGEQRGILAFVKNCGNSRYPGVYMRFTKEHLSWINQTLKDHSTK</sequence>
<gene>
    <name evidence="10" type="primary">LOC123031294</name>
</gene>
<keyword evidence="5" id="KW-1015">Disulfide bond</keyword>
<feature type="signal peptide" evidence="8">
    <location>
        <begin position="1"/>
        <end position="18"/>
    </location>
</feature>
<accession>A0A8D2IVR2</accession>
<dbReference type="GO" id="GO:0006508">
    <property type="term" value="P:proteolysis"/>
    <property type="evidence" value="ECO:0007669"/>
    <property type="project" value="UniProtKB-KW"/>
</dbReference>
<evidence type="ECO:0000256" key="4">
    <source>
        <dbReference type="ARBA" id="ARBA00022825"/>
    </source>
</evidence>
<evidence type="ECO:0000256" key="3">
    <source>
        <dbReference type="ARBA" id="ARBA00022801"/>
    </source>
</evidence>
<proteinExistence type="inferred from homology"/>
<dbReference type="InterPro" id="IPR009003">
    <property type="entry name" value="Peptidase_S1_PA"/>
</dbReference>
<dbReference type="InterPro" id="IPR018114">
    <property type="entry name" value="TRYPSIN_HIS"/>
</dbReference>
<protein>
    <recommendedName>
        <fullName evidence="9">Peptidase S1 domain-containing protein</fullName>
    </recommendedName>
</protein>
<dbReference type="Pfam" id="PF00089">
    <property type="entry name" value="Trypsin"/>
    <property type="match status" value="1"/>
</dbReference>
<keyword evidence="11" id="KW-1185">Reference proteome</keyword>
<dbReference type="GO" id="GO:0035821">
    <property type="term" value="P:modulation of process of another organism"/>
    <property type="evidence" value="ECO:0007669"/>
    <property type="project" value="UniProtKB-ARBA"/>
</dbReference>
<dbReference type="InterPro" id="IPR001314">
    <property type="entry name" value="Peptidase_S1A"/>
</dbReference>
<evidence type="ECO:0000256" key="7">
    <source>
        <dbReference type="RuleBase" id="RU363034"/>
    </source>
</evidence>
<comment type="similarity">
    <text evidence="1">Belongs to the peptidase S1 family. Snake venom subfamily.</text>
</comment>
<reference evidence="10" key="2">
    <citation type="submission" date="2025-09" db="UniProtKB">
        <authorList>
            <consortium name="Ensembl"/>
        </authorList>
    </citation>
    <scope>IDENTIFICATION</scope>
</reference>
<dbReference type="InterPro" id="IPR043504">
    <property type="entry name" value="Peptidase_S1_PA_chymotrypsin"/>
</dbReference>
<dbReference type="PANTHER" id="PTHR24271">
    <property type="entry name" value="KALLIKREIN-RELATED"/>
    <property type="match status" value="1"/>
</dbReference>
<dbReference type="FunFam" id="2.40.10.10:FF:000002">
    <property type="entry name" value="Transmembrane protease serine"/>
    <property type="match status" value="1"/>
</dbReference>
<dbReference type="PROSITE" id="PS00134">
    <property type="entry name" value="TRYPSIN_HIS"/>
    <property type="match status" value="1"/>
</dbReference>
<dbReference type="FunFam" id="2.40.10.10:FF:000068">
    <property type="entry name" value="transmembrane protease serine 2"/>
    <property type="match status" value="1"/>
</dbReference>
<evidence type="ECO:0000256" key="8">
    <source>
        <dbReference type="SAM" id="SignalP"/>
    </source>
</evidence>
<dbReference type="AlphaFoldDB" id="A0A8D2IVR2"/>
<dbReference type="Gene3D" id="2.40.10.10">
    <property type="entry name" value="Trypsin-like serine proteases"/>
    <property type="match status" value="2"/>
</dbReference>
<evidence type="ECO:0000256" key="1">
    <source>
        <dbReference type="ARBA" id="ARBA00009228"/>
    </source>
</evidence>
<dbReference type="PROSITE" id="PS00135">
    <property type="entry name" value="TRYPSIN_SER"/>
    <property type="match status" value="1"/>
</dbReference>
<dbReference type="GO" id="GO:0004252">
    <property type="term" value="F:serine-type endopeptidase activity"/>
    <property type="evidence" value="ECO:0007669"/>
    <property type="project" value="InterPro"/>
</dbReference>
<feature type="chain" id="PRO_5034091332" description="Peptidase S1 domain-containing protein" evidence="8">
    <location>
        <begin position="19"/>
        <end position="253"/>
    </location>
</feature>
<dbReference type="SMART" id="SM00020">
    <property type="entry name" value="Tryp_SPc"/>
    <property type="match status" value="1"/>
</dbReference>
<keyword evidence="3 7" id="KW-0378">Hydrolase</keyword>
<name>A0A8D2IVR2_VARKO</name>
<evidence type="ECO:0000256" key="2">
    <source>
        <dbReference type="ARBA" id="ARBA00022670"/>
    </source>
</evidence>
<feature type="domain" description="Peptidase S1" evidence="9">
    <location>
        <begin position="15"/>
        <end position="248"/>
    </location>
</feature>
<evidence type="ECO:0000256" key="6">
    <source>
        <dbReference type="ARBA" id="ARBA00024195"/>
    </source>
</evidence>